<feature type="chain" id="PRO_5004191192" evidence="1">
    <location>
        <begin position="30"/>
        <end position="159"/>
    </location>
</feature>
<evidence type="ECO:0000313" key="2">
    <source>
        <dbReference type="EMBL" id="ABF40365.1"/>
    </source>
</evidence>
<dbReference type="OrthoDB" id="7561239at2"/>
<keyword evidence="1" id="KW-0732">Signal</keyword>
<evidence type="ECO:0000256" key="1">
    <source>
        <dbReference type="SAM" id="SignalP"/>
    </source>
</evidence>
<proteinExistence type="predicted"/>
<dbReference type="EMBL" id="CP000360">
    <property type="protein sequence ID" value="ABF40365.1"/>
    <property type="molecule type" value="Genomic_DNA"/>
</dbReference>
<evidence type="ECO:0000313" key="3">
    <source>
        <dbReference type="Proteomes" id="UP000002432"/>
    </source>
</evidence>
<feature type="signal peptide" evidence="1">
    <location>
        <begin position="1"/>
        <end position="29"/>
    </location>
</feature>
<dbReference type="EnsemblBacteria" id="ABF40365">
    <property type="protein sequence ID" value="ABF40365"/>
    <property type="gene ID" value="Acid345_1363"/>
</dbReference>
<gene>
    <name evidence="2" type="ordered locus">Acid345_1363</name>
</gene>
<sequence length="159" mass="16922">MRSVRGWLRKSLTVAAGAALLLLPATANAELGGNENSVKADQQRLRGSLQVNRAQSYAVHEIRTDSNAVVREYVSPAGKVFGVSYHGPVIGESNSVLGSYSAQLAQAMKSAHNGRHMGGPVIVRVGDVVYEATGHLRSYHVRAYVASAVPQGVATEEIR</sequence>
<dbReference type="KEGG" id="aba:Acid345_1363"/>
<organism evidence="2 3">
    <name type="scientific">Koribacter versatilis (strain Ellin345)</name>
    <dbReference type="NCBI Taxonomy" id="204669"/>
    <lineage>
        <taxon>Bacteria</taxon>
        <taxon>Pseudomonadati</taxon>
        <taxon>Acidobacteriota</taxon>
        <taxon>Terriglobia</taxon>
        <taxon>Terriglobales</taxon>
        <taxon>Candidatus Korobacteraceae</taxon>
        <taxon>Candidatus Korobacter</taxon>
    </lineage>
</organism>
<protein>
    <submittedName>
        <fullName evidence="2">Uncharacterized protein</fullName>
    </submittedName>
</protein>
<reference evidence="2 3" key="1">
    <citation type="journal article" date="2009" name="Appl. Environ. Microbiol.">
        <title>Three genomes from the phylum Acidobacteria provide insight into the lifestyles of these microorganisms in soils.</title>
        <authorList>
            <person name="Ward N.L."/>
            <person name="Challacombe J.F."/>
            <person name="Janssen P.H."/>
            <person name="Henrissat B."/>
            <person name="Coutinho P.M."/>
            <person name="Wu M."/>
            <person name="Xie G."/>
            <person name="Haft D.H."/>
            <person name="Sait M."/>
            <person name="Badger J."/>
            <person name="Barabote R.D."/>
            <person name="Bradley B."/>
            <person name="Brettin T.S."/>
            <person name="Brinkac L.M."/>
            <person name="Bruce D."/>
            <person name="Creasy T."/>
            <person name="Daugherty S.C."/>
            <person name="Davidsen T.M."/>
            <person name="DeBoy R.T."/>
            <person name="Detter J.C."/>
            <person name="Dodson R.J."/>
            <person name="Durkin A.S."/>
            <person name="Ganapathy A."/>
            <person name="Gwinn-Giglio M."/>
            <person name="Han C.S."/>
            <person name="Khouri H."/>
            <person name="Kiss H."/>
            <person name="Kothari S.P."/>
            <person name="Madupu R."/>
            <person name="Nelson K.E."/>
            <person name="Nelson W.C."/>
            <person name="Paulsen I."/>
            <person name="Penn K."/>
            <person name="Ren Q."/>
            <person name="Rosovitz M.J."/>
            <person name="Selengut J.D."/>
            <person name="Shrivastava S."/>
            <person name="Sullivan S.A."/>
            <person name="Tapia R."/>
            <person name="Thompson L.S."/>
            <person name="Watkins K.L."/>
            <person name="Yang Q."/>
            <person name="Yu C."/>
            <person name="Zafar N."/>
            <person name="Zhou L."/>
            <person name="Kuske C.R."/>
        </authorList>
    </citation>
    <scope>NUCLEOTIDE SEQUENCE [LARGE SCALE GENOMIC DNA]</scope>
    <source>
        <strain evidence="2 3">Ellin345</strain>
    </source>
</reference>
<dbReference type="Proteomes" id="UP000002432">
    <property type="component" value="Chromosome"/>
</dbReference>
<dbReference type="AlphaFoldDB" id="Q1IRY5"/>
<dbReference type="STRING" id="204669.Acid345_1363"/>
<dbReference type="InterPro" id="IPR021267">
    <property type="entry name" value="DUF2844"/>
</dbReference>
<keyword evidence="3" id="KW-1185">Reference proteome</keyword>
<dbReference type="RefSeq" id="WP_011522167.1">
    <property type="nucleotide sequence ID" value="NC_008009.1"/>
</dbReference>
<accession>Q1IRY5</accession>
<dbReference type="HOGENOM" id="CLU_126613_1_0_0"/>
<name>Q1IRY5_KORVE</name>
<dbReference type="Pfam" id="PF11005">
    <property type="entry name" value="DUF2844"/>
    <property type="match status" value="1"/>
</dbReference>